<dbReference type="InterPro" id="IPR037476">
    <property type="entry name" value="PCH1"/>
</dbReference>
<feature type="region of interest" description="Disordered" evidence="1">
    <location>
        <begin position="336"/>
        <end position="369"/>
    </location>
</feature>
<dbReference type="OrthoDB" id="649277at2759"/>
<keyword evidence="3" id="KW-1185">Reference proteome</keyword>
<proteinExistence type="predicted"/>
<name>A0A7J7NHL0_9MAGN</name>
<dbReference type="AlphaFoldDB" id="A0A7J7NHL0"/>
<accession>A0A7J7NHL0</accession>
<reference evidence="2 3" key="1">
    <citation type="journal article" date="2020" name="IScience">
        <title>Genome Sequencing of the Endangered Kingdonia uniflora (Circaeasteraceae, Ranunculales) Reveals Potential Mechanisms of Evolutionary Specialization.</title>
        <authorList>
            <person name="Sun Y."/>
            <person name="Deng T."/>
            <person name="Zhang A."/>
            <person name="Moore M.J."/>
            <person name="Landis J.B."/>
            <person name="Lin N."/>
            <person name="Zhang H."/>
            <person name="Zhang X."/>
            <person name="Huang J."/>
            <person name="Zhang X."/>
            <person name="Sun H."/>
            <person name="Wang H."/>
        </authorList>
    </citation>
    <scope>NUCLEOTIDE SEQUENCE [LARGE SCALE GENOMIC DNA]</scope>
    <source>
        <strain evidence="2">TB1705</strain>
        <tissue evidence="2">Leaf</tissue>
    </source>
</reference>
<gene>
    <name evidence="2" type="ORF">GIB67_005537</name>
</gene>
<dbReference type="PANTHER" id="PTHR36062:SF1">
    <property type="entry name" value="OS01G0687300 PROTEIN"/>
    <property type="match status" value="1"/>
</dbReference>
<feature type="region of interest" description="Disordered" evidence="1">
    <location>
        <begin position="198"/>
        <end position="235"/>
    </location>
</feature>
<feature type="compositionally biased region" description="Polar residues" evidence="1">
    <location>
        <begin position="349"/>
        <end position="358"/>
    </location>
</feature>
<dbReference type="Proteomes" id="UP000541444">
    <property type="component" value="Unassembled WGS sequence"/>
</dbReference>
<evidence type="ECO:0000256" key="1">
    <source>
        <dbReference type="SAM" id="MobiDB-lite"/>
    </source>
</evidence>
<organism evidence="2 3">
    <name type="scientific">Kingdonia uniflora</name>
    <dbReference type="NCBI Taxonomy" id="39325"/>
    <lineage>
        <taxon>Eukaryota</taxon>
        <taxon>Viridiplantae</taxon>
        <taxon>Streptophyta</taxon>
        <taxon>Embryophyta</taxon>
        <taxon>Tracheophyta</taxon>
        <taxon>Spermatophyta</taxon>
        <taxon>Magnoliopsida</taxon>
        <taxon>Ranunculales</taxon>
        <taxon>Circaeasteraceae</taxon>
        <taxon>Kingdonia</taxon>
    </lineage>
</organism>
<feature type="region of interest" description="Disordered" evidence="1">
    <location>
        <begin position="293"/>
        <end position="320"/>
    </location>
</feature>
<feature type="region of interest" description="Disordered" evidence="1">
    <location>
        <begin position="75"/>
        <end position="100"/>
    </location>
</feature>
<evidence type="ECO:0000313" key="3">
    <source>
        <dbReference type="Proteomes" id="UP000541444"/>
    </source>
</evidence>
<sequence>MTHCTRTSYNPASGFQSRISRPVEISREDCEPKQVKMVYHTAQTDGVLVTEARRDEIRKETLEINSRSLTDIRSDWRPFSDQPGDISEHRTTTVATSGPRVPQGWGNWGKLCRPLELEKLPVSRPFQDDLTGLTSDFPPWRFITAGTQSCIHRMEKTQLSSREFTNAKSRGKKSTVCVHDTSRESRLTSRKRKILYSGEENRVLQGESNDEKLPSTLKASEVGGPSSPKELSRTSNHLLCSKKSGANLSKGGQMVNDSTGFPKLGGNAFYEFLTLPHDGRKLQLRHLGKSTSIEGNEDDKAAKTGSLHIKSESSAETEAMETKLYQPKNFTMSLAPSTSHQDVKVSENPAESQVTITSSKKRKVRSMTERHVPGVNHELPSILLAVETTDKVDPSTSRTESLNENSVSWGKQNNSIDQARWFKPIKINSPKSSVKKVDNLFRRIMSYSKSGSIQPSEETKLEDSSSMESVNKLSWIQRWCRNPKPILQVKSKEKQFQRKQSPSISAMVLMGKAMNGLEPCELRDKGSLVVWNADRF</sequence>
<dbReference type="PANTHER" id="PTHR36062">
    <property type="entry name" value="OS01G0687300 PROTEIN"/>
    <property type="match status" value="1"/>
</dbReference>
<feature type="region of interest" description="Disordered" evidence="1">
    <location>
        <begin position="163"/>
        <end position="184"/>
    </location>
</feature>
<evidence type="ECO:0000313" key="2">
    <source>
        <dbReference type="EMBL" id="KAF6166675.1"/>
    </source>
</evidence>
<feature type="region of interest" description="Disordered" evidence="1">
    <location>
        <begin position="390"/>
        <end position="410"/>
    </location>
</feature>
<protein>
    <submittedName>
        <fullName evidence="2">Uncharacterized protein</fullName>
    </submittedName>
</protein>
<dbReference type="GO" id="GO:0010099">
    <property type="term" value="P:regulation of photomorphogenesis"/>
    <property type="evidence" value="ECO:0007669"/>
    <property type="project" value="InterPro"/>
</dbReference>
<comment type="caution">
    <text evidence="2">The sequence shown here is derived from an EMBL/GenBank/DDBJ whole genome shotgun (WGS) entry which is preliminary data.</text>
</comment>
<dbReference type="EMBL" id="JACGCM010000786">
    <property type="protein sequence ID" value="KAF6166675.1"/>
    <property type="molecule type" value="Genomic_DNA"/>
</dbReference>
<feature type="compositionally biased region" description="Polar residues" evidence="1">
    <location>
        <begin position="394"/>
        <end position="410"/>
    </location>
</feature>